<gene>
    <name evidence="1" type="ORF">ES319_A06G000700v1</name>
</gene>
<evidence type="ECO:0000313" key="2">
    <source>
        <dbReference type="Proteomes" id="UP000327439"/>
    </source>
</evidence>
<sequence>IFSLHGYIHNHTKLPIQLMYRDTIQNSNNPNYFKENIPNTYGLMQAPSSIKKKTYMHTRIMTISTVNDHEA</sequence>
<accession>A0A5J5V7Z1</accession>
<protein>
    <submittedName>
        <fullName evidence="1">Uncharacterized protein</fullName>
    </submittedName>
</protein>
<feature type="non-terminal residue" evidence="1">
    <location>
        <position position="1"/>
    </location>
</feature>
<keyword evidence="2" id="KW-1185">Reference proteome</keyword>
<name>A0A5J5V7Z1_GOSBA</name>
<reference evidence="2" key="1">
    <citation type="journal article" date="2020" name="Nat. Genet.">
        <title>Genomic diversifications of five Gossypium allopolyploid species and their impact on cotton improvement.</title>
        <authorList>
            <person name="Chen Z.J."/>
            <person name="Sreedasyam A."/>
            <person name="Ando A."/>
            <person name="Song Q."/>
            <person name="De Santiago L.M."/>
            <person name="Hulse-Kemp A.M."/>
            <person name="Ding M."/>
            <person name="Ye W."/>
            <person name="Kirkbride R.C."/>
            <person name="Jenkins J."/>
            <person name="Plott C."/>
            <person name="Lovell J."/>
            <person name="Lin Y.M."/>
            <person name="Vaughn R."/>
            <person name="Liu B."/>
            <person name="Simpson S."/>
            <person name="Scheffler B.E."/>
            <person name="Wen L."/>
            <person name="Saski C.A."/>
            <person name="Grover C.E."/>
            <person name="Hu G."/>
            <person name="Conover J.L."/>
            <person name="Carlson J.W."/>
            <person name="Shu S."/>
            <person name="Boston L.B."/>
            <person name="Williams M."/>
            <person name="Peterson D.G."/>
            <person name="McGee K."/>
            <person name="Jones D.C."/>
            <person name="Wendel J.F."/>
            <person name="Stelly D.M."/>
            <person name="Grimwood J."/>
            <person name="Schmutz J."/>
        </authorList>
    </citation>
    <scope>NUCLEOTIDE SEQUENCE [LARGE SCALE GENOMIC DNA]</scope>
    <source>
        <strain evidence="2">cv. 3-79</strain>
    </source>
</reference>
<organism evidence="1 2">
    <name type="scientific">Gossypium barbadense</name>
    <name type="common">Sea Island cotton</name>
    <name type="synonym">Hibiscus barbadensis</name>
    <dbReference type="NCBI Taxonomy" id="3634"/>
    <lineage>
        <taxon>Eukaryota</taxon>
        <taxon>Viridiplantae</taxon>
        <taxon>Streptophyta</taxon>
        <taxon>Embryophyta</taxon>
        <taxon>Tracheophyta</taxon>
        <taxon>Spermatophyta</taxon>
        <taxon>Magnoliopsida</taxon>
        <taxon>eudicotyledons</taxon>
        <taxon>Gunneridae</taxon>
        <taxon>Pentapetalae</taxon>
        <taxon>rosids</taxon>
        <taxon>malvids</taxon>
        <taxon>Malvales</taxon>
        <taxon>Malvaceae</taxon>
        <taxon>Malvoideae</taxon>
        <taxon>Gossypium</taxon>
    </lineage>
</organism>
<dbReference type="Proteomes" id="UP000327439">
    <property type="component" value="Chromosome A06"/>
</dbReference>
<dbReference type="AlphaFoldDB" id="A0A5J5V7Z1"/>
<evidence type="ECO:0000313" key="1">
    <source>
        <dbReference type="EMBL" id="KAB2075885.1"/>
    </source>
</evidence>
<proteinExistence type="predicted"/>
<dbReference type="EMBL" id="CM018207">
    <property type="protein sequence ID" value="KAB2075885.1"/>
    <property type="molecule type" value="Genomic_DNA"/>
</dbReference>